<name>A0A917VWC5_9ACTN</name>
<keyword evidence="3" id="KW-1185">Reference proteome</keyword>
<proteinExistence type="predicted"/>
<reference evidence="2" key="1">
    <citation type="journal article" date="2014" name="Int. J. Syst. Evol. Microbiol.">
        <title>Complete genome sequence of Corynebacterium casei LMG S-19264T (=DSM 44701T), isolated from a smear-ripened cheese.</title>
        <authorList>
            <consortium name="US DOE Joint Genome Institute (JGI-PGF)"/>
            <person name="Walter F."/>
            <person name="Albersmeier A."/>
            <person name="Kalinowski J."/>
            <person name="Ruckert C."/>
        </authorList>
    </citation>
    <scope>NUCLEOTIDE SEQUENCE</scope>
    <source>
        <strain evidence="2">JCM 13064</strain>
    </source>
</reference>
<dbReference type="Pfam" id="PF03995">
    <property type="entry name" value="Inhibitor_I36"/>
    <property type="match status" value="1"/>
</dbReference>
<evidence type="ECO:0000256" key="1">
    <source>
        <dbReference type="SAM" id="Phobius"/>
    </source>
</evidence>
<organism evidence="2 3">
    <name type="scientific">Sphaerisporangium melleum</name>
    <dbReference type="NCBI Taxonomy" id="321316"/>
    <lineage>
        <taxon>Bacteria</taxon>
        <taxon>Bacillati</taxon>
        <taxon>Actinomycetota</taxon>
        <taxon>Actinomycetes</taxon>
        <taxon>Streptosporangiales</taxon>
        <taxon>Streptosporangiaceae</taxon>
        <taxon>Sphaerisporangium</taxon>
    </lineage>
</organism>
<keyword evidence="1" id="KW-0812">Transmembrane</keyword>
<evidence type="ECO:0008006" key="4">
    <source>
        <dbReference type="Google" id="ProtNLM"/>
    </source>
</evidence>
<sequence>MFYFSEGRNLDPSTYLGRGYMWKQKTLTLARITVIIIMLMGGTAAAALPTGAFAASSGSSTSMAAWDCPSGHLCIWDGYNGTGNRCAWSNADNDWYSSPDICSWVDSRPYKSIYNRGTSSSYWGVTLYDNADYSGWMVCYPQGTRESRIDGSVRSHRWERYTCW</sequence>
<reference evidence="2" key="2">
    <citation type="submission" date="2020-09" db="EMBL/GenBank/DDBJ databases">
        <authorList>
            <person name="Sun Q."/>
            <person name="Ohkuma M."/>
        </authorList>
    </citation>
    <scope>NUCLEOTIDE SEQUENCE</scope>
    <source>
        <strain evidence="2">JCM 13064</strain>
    </source>
</reference>
<accession>A0A917VWC5</accession>
<dbReference type="EMBL" id="BMNT01000075">
    <property type="protein sequence ID" value="GGL20976.1"/>
    <property type="molecule type" value="Genomic_DNA"/>
</dbReference>
<comment type="caution">
    <text evidence="2">The sequence shown here is derived from an EMBL/GenBank/DDBJ whole genome shotgun (WGS) entry which is preliminary data.</text>
</comment>
<evidence type="ECO:0000313" key="2">
    <source>
        <dbReference type="EMBL" id="GGL20976.1"/>
    </source>
</evidence>
<feature type="transmembrane region" description="Helical" evidence="1">
    <location>
        <begin position="28"/>
        <end position="48"/>
    </location>
</feature>
<keyword evidence="1" id="KW-0472">Membrane</keyword>
<gene>
    <name evidence="2" type="ORF">GCM10007964_73680</name>
</gene>
<dbReference type="Proteomes" id="UP000645217">
    <property type="component" value="Unassembled WGS sequence"/>
</dbReference>
<dbReference type="AlphaFoldDB" id="A0A917VWC5"/>
<evidence type="ECO:0000313" key="3">
    <source>
        <dbReference type="Proteomes" id="UP000645217"/>
    </source>
</evidence>
<keyword evidence="1" id="KW-1133">Transmembrane helix</keyword>
<protein>
    <recommendedName>
        <fullName evidence="4">Peptidase inhibitor family I36</fullName>
    </recommendedName>
</protein>